<evidence type="ECO:0000313" key="2">
    <source>
        <dbReference type="EMBL" id="EEF57966.1"/>
    </source>
</evidence>
<feature type="transmembrane region" description="Helical" evidence="1">
    <location>
        <begin position="89"/>
        <end position="112"/>
    </location>
</feature>
<dbReference type="EMBL" id="ABOX02000053">
    <property type="protein sequence ID" value="EEF57966.1"/>
    <property type="molecule type" value="Genomic_DNA"/>
</dbReference>
<gene>
    <name evidence="2" type="ORF">Cflav_PD1141</name>
</gene>
<keyword evidence="1" id="KW-0812">Transmembrane</keyword>
<protein>
    <submittedName>
        <fullName evidence="2">Uncharacterized protein</fullName>
    </submittedName>
</protein>
<feature type="transmembrane region" description="Helical" evidence="1">
    <location>
        <begin position="50"/>
        <end position="68"/>
    </location>
</feature>
<dbReference type="AlphaFoldDB" id="B9XQE2"/>
<proteinExistence type="predicted"/>
<sequence precursor="true">MNTIKETPNTRRNLLALIALGSTLTLLTSIGGGLILALGHAHESVTQKPLVFGCMGLFFTLWMLLSLWRGEISVRGRTIIYRSSDPFEFYTWIFYYVVLATLFIGAGIFFWLHPHFSLIPAIPLGLDE</sequence>
<dbReference type="Proteomes" id="UP000003688">
    <property type="component" value="Unassembled WGS sequence"/>
</dbReference>
<evidence type="ECO:0000256" key="1">
    <source>
        <dbReference type="SAM" id="Phobius"/>
    </source>
</evidence>
<dbReference type="RefSeq" id="WP_007418028.1">
    <property type="nucleotide sequence ID" value="NZ_ABOX02000053.1"/>
</dbReference>
<reference evidence="2 3" key="1">
    <citation type="journal article" date="2011" name="J. Bacteriol.">
        <title>Genome sequence of 'Pedosphaera parvula' Ellin514, an aerobic Verrucomicrobial isolate from pasture soil.</title>
        <authorList>
            <person name="Kant R."/>
            <person name="van Passel M.W."/>
            <person name="Sangwan P."/>
            <person name="Palva A."/>
            <person name="Lucas S."/>
            <person name="Copeland A."/>
            <person name="Lapidus A."/>
            <person name="Glavina Del Rio T."/>
            <person name="Dalin E."/>
            <person name="Tice H."/>
            <person name="Bruce D."/>
            <person name="Goodwin L."/>
            <person name="Pitluck S."/>
            <person name="Chertkov O."/>
            <person name="Larimer F.W."/>
            <person name="Land M.L."/>
            <person name="Hauser L."/>
            <person name="Brettin T.S."/>
            <person name="Detter J.C."/>
            <person name="Han S."/>
            <person name="de Vos W.M."/>
            <person name="Janssen P.H."/>
            <person name="Smidt H."/>
        </authorList>
    </citation>
    <scope>NUCLEOTIDE SEQUENCE [LARGE SCALE GENOMIC DNA]</scope>
    <source>
        <strain evidence="2 3">Ellin514</strain>
    </source>
</reference>
<name>B9XQE2_PEDPL</name>
<evidence type="ECO:0000313" key="3">
    <source>
        <dbReference type="Proteomes" id="UP000003688"/>
    </source>
</evidence>
<feature type="transmembrane region" description="Helical" evidence="1">
    <location>
        <begin position="14"/>
        <end position="38"/>
    </location>
</feature>
<organism evidence="2 3">
    <name type="scientific">Pedosphaera parvula (strain Ellin514)</name>
    <dbReference type="NCBI Taxonomy" id="320771"/>
    <lineage>
        <taxon>Bacteria</taxon>
        <taxon>Pseudomonadati</taxon>
        <taxon>Verrucomicrobiota</taxon>
        <taxon>Pedosphaerae</taxon>
        <taxon>Pedosphaerales</taxon>
        <taxon>Pedosphaeraceae</taxon>
        <taxon>Pedosphaera</taxon>
    </lineage>
</organism>
<comment type="caution">
    <text evidence="2">The sequence shown here is derived from an EMBL/GenBank/DDBJ whole genome shotgun (WGS) entry which is preliminary data.</text>
</comment>
<accession>B9XQE2</accession>
<keyword evidence="1" id="KW-0472">Membrane</keyword>
<keyword evidence="3" id="KW-1185">Reference proteome</keyword>
<keyword evidence="1" id="KW-1133">Transmembrane helix</keyword>